<evidence type="ECO:0000313" key="2">
    <source>
        <dbReference type="Proteomes" id="UP000445144"/>
    </source>
</evidence>
<sequence length="94" mass="11100">MNLYTIIFEFMGGTYCSQNCSIDEREALVYAIKENIKNQELIDFKENLLNDLHFWIEEIGVSSLDGVNNVWYFSFSYEDESYHCHIIKTANLEE</sequence>
<dbReference type="EMBL" id="CACVBR010000001">
    <property type="protein sequence ID" value="CAA7193835.1"/>
    <property type="molecule type" value="Genomic_DNA"/>
</dbReference>
<organism evidence="1 2">
    <name type="scientific">Chryseobacterium potabilaquae</name>
    <dbReference type="NCBI Taxonomy" id="2675057"/>
    <lineage>
        <taxon>Bacteria</taxon>
        <taxon>Pseudomonadati</taxon>
        <taxon>Bacteroidota</taxon>
        <taxon>Flavobacteriia</taxon>
        <taxon>Flavobacteriales</taxon>
        <taxon>Weeksellaceae</taxon>
        <taxon>Chryseobacterium group</taxon>
        <taxon>Chryseobacterium</taxon>
    </lineage>
</organism>
<proteinExistence type="predicted"/>
<gene>
    <name evidence="1" type="ORF">CHRY9293_00246</name>
</gene>
<evidence type="ECO:0000313" key="1">
    <source>
        <dbReference type="EMBL" id="CAA7193835.1"/>
    </source>
</evidence>
<reference evidence="1 2" key="1">
    <citation type="submission" date="2020-01" db="EMBL/GenBank/DDBJ databases">
        <authorList>
            <person name="Rodrigo-Torres L."/>
            <person name="Arahal R. D."/>
            <person name="Lucena T."/>
        </authorList>
    </citation>
    <scope>NUCLEOTIDE SEQUENCE [LARGE SCALE GENOMIC DNA]</scope>
    <source>
        <strain evidence="1 2">CECT 9293</strain>
    </source>
</reference>
<keyword evidence="2" id="KW-1185">Reference proteome</keyword>
<name>A0A6N4X1Z6_9FLAO</name>
<accession>A0A6N4X1Z6</accession>
<dbReference type="Proteomes" id="UP000445144">
    <property type="component" value="Unassembled WGS sequence"/>
</dbReference>
<dbReference type="AlphaFoldDB" id="A0A6N4X1Z6"/>
<dbReference type="RefSeq" id="WP_162031233.1">
    <property type="nucleotide sequence ID" value="NZ_CACVBR010000001.1"/>
</dbReference>
<protein>
    <submittedName>
        <fullName evidence="1">Uncharacterized protein</fullName>
    </submittedName>
</protein>